<gene>
    <name evidence="2" type="ORF">H7C18_33710</name>
</gene>
<comment type="caution">
    <text evidence="2">The sequence shown here is derived from an EMBL/GenBank/DDBJ whole genome shotgun (WGS) entry which is preliminary data.</text>
</comment>
<dbReference type="InterPro" id="IPR016979">
    <property type="entry name" value="DUF2129"/>
</dbReference>
<proteinExistence type="predicted"/>
<reference evidence="2 3" key="1">
    <citation type="submission" date="2020-08" db="EMBL/GenBank/DDBJ databases">
        <title>Cohnella phylogeny.</title>
        <authorList>
            <person name="Dunlap C."/>
        </authorList>
    </citation>
    <scope>NUCLEOTIDE SEQUENCE [LARGE SCALE GENOMIC DNA]</scope>
    <source>
        <strain evidence="2 3">CBP 2801</strain>
    </source>
</reference>
<accession>A0A7X0VYY9</accession>
<keyword evidence="1" id="KW-0963">Cytoplasm</keyword>
<evidence type="ECO:0000313" key="3">
    <source>
        <dbReference type="Proteomes" id="UP000564644"/>
    </source>
</evidence>
<dbReference type="Proteomes" id="UP000564644">
    <property type="component" value="Unassembled WGS sequence"/>
</dbReference>
<keyword evidence="3" id="KW-1185">Reference proteome</keyword>
<evidence type="ECO:0000313" key="2">
    <source>
        <dbReference type="EMBL" id="MBB6735879.1"/>
    </source>
</evidence>
<name>A0A7X0VYY9_9BACL</name>
<organism evidence="2 3">
    <name type="scientific">Cohnella zeiphila</name>
    <dbReference type="NCBI Taxonomy" id="2761120"/>
    <lineage>
        <taxon>Bacteria</taxon>
        <taxon>Bacillati</taxon>
        <taxon>Bacillota</taxon>
        <taxon>Bacilli</taxon>
        <taxon>Bacillales</taxon>
        <taxon>Paenibacillaceae</taxon>
        <taxon>Cohnella</taxon>
    </lineage>
</organism>
<protein>
    <submittedName>
        <fullName evidence="2">YlbG family protein</fullName>
    </submittedName>
</protein>
<evidence type="ECO:0000256" key="1">
    <source>
        <dbReference type="ARBA" id="ARBA00022490"/>
    </source>
</evidence>
<dbReference type="RefSeq" id="WP_185133529.1">
    <property type="nucleotide sequence ID" value="NZ_JACJVO010000059.1"/>
</dbReference>
<sequence length="109" mass="12812">MTEELDLEAQSAEPEREKVAAGKFGERTGYIVWYSDWKAARGLDKYGALHYMSRKMSYAVLYVNAESAEDTLRLLQKLPYVKKVERSYRNEIKTEYERNVPDKTRFYGL</sequence>
<dbReference type="EMBL" id="JACJVO010000059">
    <property type="protein sequence ID" value="MBB6735879.1"/>
    <property type="molecule type" value="Genomic_DNA"/>
</dbReference>
<dbReference type="Pfam" id="PF09902">
    <property type="entry name" value="DUF2129"/>
    <property type="match status" value="1"/>
</dbReference>
<dbReference type="AlphaFoldDB" id="A0A7X0VYY9"/>